<dbReference type="FunFam" id="1.20.1280.290:FF:000009">
    <property type="entry name" value="PQ loop repeat family protein"/>
    <property type="match status" value="1"/>
</dbReference>
<dbReference type="Proteomes" id="UP000095038">
    <property type="component" value="Unassembled WGS sequence"/>
</dbReference>
<feature type="transmembrane region" description="Helical" evidence="8">
    <location>
        <begin position="16"/>
        <end position="39"/>
    </location>
</feature>
<keyword evidence="4 8" id="KW-0472">Membrane</keyword>
<keyword evidence="3 8" id="KW-1133">Transmembrane helix</keyword>
<dbReference type="GeneID" id="30967060"/>
<dbReference type="FunFam" id="1.20.1280.290:FF:000012">
    <property type="entry name" value="Vacuolar membrane PQ loop repeat protein"/>
    <property type="match status" value="1"/>
</dbReference>
<comment type="similarity">
    <text evidence="5">Belongs to the laat-1 family.</text>
</comment>
<feature type="transmembrane region" description="Helical" evidence="8">
    <location>
        <begin position="78"/>
        <end position="99"/>
    </location>
</feature>
<dbReference type="SMART" id="SM00679">
    <property type="entry name" value="CTNS"/>
    <property type="match status" value="2"/>
</dbReference>
<feature type="compositionally biased region" description="Basic residues" evidence="7">
    <location>
        <begin position="147"/>
        <end position="159"/>
    </location>
</feature>
<comment type="catalytic activity">
    <reaction evidence="6">
        <text>L-histidine(out) + L-arginine(in) = L-histidine(in) + L-arginine(out)</text>
        <dbReference type="Rhea" id="RHEA:71063"/>
        <dbReference type="ChEBI" id="CHEBI:32682"/>
        <dbReference type="ChEBI" id="CHEBI:57595"/>
    </reaction>
</comment>
<dbReference type="InParanoid" id="A0A1D2VFB4"/>
<protein>
    <submittedName>
        <fullName evidence="9">PQ-loop-domain-containing protein</fullName>
    </submittedName>
</protein>
<reference evidence="10" key="1">
    <citation type="submission" date="2016-05" db="EMBL/GenBank/DDBJ databases">
        <title>Comparative genomics of biotechnologically important yeasts.</title>
        <authorList>
            <consortium name="DOE Joint Genome Institute"/>
            <person name="Riley R."/>
            <person name="Haridas S."/>
            <person name="Wolfe K.H."/>
            <person name="Lopes M.R."/>
            <person name="Hittinger C.T."/>
            <person name="Goker M."/>
            <person name="Salamov A."/>
            <person name="Wisecaver J."/>
            <person name="Long T.M."/>
            <person name="Aerts A.L."/>
            <person name="Barry K."/>
            <person name="Choi C."/>
            <person name="Clum A."/>
            <person name="Coughlan A.Y."/>
            <person name="Deshpande S."/>
            <person name="Douglass A.P."/>
            <person name="Hanson S.J."/>
            <person name="Klenk H.-P."/>
            <person name="Labutti K."/>
            <person name="Lapidus A."/>
            <person name="Lindquist E."/>
            <person name="Lipzen A."/>
            <person name="Meier-Kolthoff J.P."/>
            <person name="Ohm R.A."/>
            <person name="Otillar R.P."/>
            <person name="Pangilinan J."/>
            <person name="Peng Y."/>
            <person name="Rokas A."/>
            <person name="Rosa C.A."/>
            <person name="Scheuner C."/>
            <person name="Sibirny A.A."/>
            <person name="Slot J.C."/>
            <person name="Stielow J.B."/>
            <person name="Sun H."/>
            <person name="Kurtzman C.P."/>
            <person name="Blackwell M."/>
            <person name="Grigoriev I.V."/>
            <person name="Jeffries T.W."/>
        </authorList>
    </citation>
    <scope>NUCLEOTIDE SEQUENCE [LARGE SCALE GENOMIC DNA]</scope>
    <source>
        <strain evidence="10">DSM 1968</strain>
    </source>
</reference>
<evidence type="ECO:0000313" key="9">
    <source>
        <dbReference type="EMBL" id="ODV60315.1"/>
    </source>
</evidence>
<dbReference type="OrthoDB" id="8048523at2759"/>
<evidence type="ECO:0000256" key="3">
    <source>
        <dbReference type="ARBA" id="ARBA00022989"/>
    </source>
</evidence>
<keyword evidence="2 8" id="KW-0812">Transmembrane</keyword>
<keyword evidence="10" id="KW-1185">Reference proteome</keyword>
<dbReference type="Gene3D" id="1.20.1280.290">
    <property type="match status" value="2"/>
</dbReference>
<dbReference type="PANTHER" id="PTHR16201:SF44">
    <property type="entry name" value="SEVEN TRANSMEMBRANE PROTEIN 1"/>
    <property type="match status" value="1"/>
</dbReference>
<sequence length="342" mass="38973">MFDLFLNQAEPSQLRVILSGISGSTSLACWFVLLVPQLIEQWRLKSAEGISIGFLFIWFTGDIANLLGSVLAKLLPQVILLAVWFCFSDGLIIFSYYYYTYIYPNQLKKLIKRHEEQQKKSVQLSITNSHGETSPLIIQPTEERLQQNRRRSRRSRVSRKSVSSLNRESLAYWANMKGKLNVFVKYILPILFVICAGAVGYLISAKSSDNEPNNGGGDNNDNDEIAVLPQLLGYLSATCYLSARLPQIYQNYKRKSVHGLSLLFFIFSTFGNVTYALQILFFRSDWKYILLNLSWLMGSLGTIFEDTIIFIQFFIYNRNSSEEDEEAEQFPAHQTSGLGVAV</sequence>
<dbReference type="GO" id="GO:0015174">
    <property type="term" value="F:basic amino acid transmembrane transporter activity"/>
    <property type="evidence" value="ECO:0007669"/>
    <property type="project" value="UniProtKB-ARBA"/>
</dbReference>
<evidence type="ECO:0000256" key="4">
    <source>
        <dbReference type="ARBA" id="ARBA00023136"/>
    </source>
</evidence>
<dbReference type="RefSeq" id="XP_020046622.1">
    <property type="nucleotide sequence ID" value="XM_020193424.1"/>
</dbReference>
<gene>
    <name evidence="9" type="ORF">ASCRUDRAFT_76327</name>
</gene>
<dbReference type="AlphaFoldDB" id="A0A1D2VFB4"/>
<evidence type="ECO:0000256" key="2">
    <source>
        <dbReference type="ARBA" id="ARBA00022692"/>
    </source>
</evidence>
<organism evidence="9 10">
    <name type="scientific">Ascoidea rubescens DSM 1968</name>
    <dbReference type="NCBI Taxonomy" id="1344418"/>
    <lineage>
        <taxon>Eukaryota</taxon>
        <taxon>Fungi</taxon>
        <taxon>Dikarya</taxon>
        <taxon>Ascomycota</taxon>
        <taxon>Saccharomycotina</taxon>
        <taxon>Saccharomycetes</taxon>
        <taxon>Ascoideaceae</taxon>
        <taxon>Ascoidea</taxon>
    </lineage>
</organism>
<evidence type="ECO:0000256" key="7">
    <source>
        <dbReference type="SAM" id="MobiDB-lite"/>
    </source>
</evidence>
<evidence type="ECO:0000256" key="6">
    <source>
        <dbReference type="ARBA" id="ARBA00050768"/>
    </source>
</evidence>
<feature type="transmembrane region" description="Helical" evidence="8">
    <location>
        <begin position="51"/>
        <end position="72"/>
    </location>
</feature>
<dbReference type="PANTHER" id="PTHR16201">
    <property type="entry name" value="SEVEN TRANSMEMBRANE PROTEIN 1-RELATED"/>
    <property type="match status" value="1"/>
</dbReference>
<feature type="region of interest" description="Disordered" evidence="7">
    <location>
        <begin position="137"/>
        <end position="160"/>
    </location>
</feature>
<dbReference type="GO" id="GO:0098852">
    <property type="term" value="C:lytic vacuole membrane"/>
    <property type="evidence" value="ECO:0007669"/>
    <property type="project" value="UniProtKB-ARBA"/>
</dbReference>
<dbReference type="EMBL" id="KV454482">
    <property type="protein sequence ID" value="ODV60315.1"/>
    <property type="molecule type" value="Genomic_DNA"/>
</dbReference>
<dbReference type="Pfam" id="PF04193">
    <property type="entry name" value="PQ-loop"/>
    <property type="match status" value="2"/>
</dbReference>
<evidence type="ECO:0000256" key="8">
    <source>
        <dbReference type="SAM" id="Phobius"/>
    </source>
</evidence>
<evidence type="ECO:0000313" key="10">
    <source>
        <dbReference type="Proteomes" id="UP000095038"/>
    </source>
</evidence>
<proteinExistence type="inferred from homology"/>
<evidence type="ECO:0000256" key="1">
    <source>
        <dbReference type="ARBA" id="ARBA00004141"/>
    </source>
</evidence>
<evidence type="ECO:0000256" key="5">
    <source>
        <dbReference type="ARBA" id="ARBA00038039"/>
    </source>
</evidence>
<accession>A0A1D2VFB4</accession>
<dbReference type="InterPro" id="IPR006603">
    <property type="entry name" value="PQ-loop_rpt"/>
</dbReference>
<feature type="transmembrane region" description="Helical" evidence="8">
    <location>
        <begin position="293"/>
        <end position="316"/>
    </location>
</feature>
<feature type="transmembrane region" description="Helical" evidence="8">
    <location>
        <begin position="257"/>
        <end position="281"/>
    </location>
</feature>
<name>A0A1D2VFB4_9ASCO</name>
<dbReference type="InterPro" id="IPR051415">
    <property type="entry name" value="LAAT-1"/>
</dbReference>
<feature type="transmembrane region" description="Helical" evidence="8">
    <location>
        <begin position="225"/>
        <end position="245"/>
    </location>
</feature>
<comment type="subcellular location">
    <subcellularLocation>
        <location evidence="1">Membrane</location>
        <topology evidence="1">Multi-pass membrane protein</topology>
    </subcellularLocation>
</comment>
<feature type="transmembrane region" description="Helical" evidence="8">
    <location>
        <begin position="186"/>
        <end position="205"/>
    </location>
</feature>
<dbReference type="GO" id="GO:0034486">
    <property type="term" value="P:vacuolar transmembrane transport"/>
    <property type="evidence" value="ECO:0007669"/>
    <property type="project" value="UniProtKB-ARBA"/>
</dbReference>